<feature type="transmembrane region" description="Helical" evidence="6">
    <location>
        <begin position="179"/>
        <end position="201"/>
    </location>
</feature>
<evidence type="ECO:0000256" key="4">
    <source>
        <dbReference type="ARBA" id="ARBA00022989"/>
    </source>
</evidence>
<name>A0A2X4V494_9GAMM</name>
<dbReference type="PANTHER" id="PTHR43791:SF36">
    <property type="entry name" value="TRANSPORTER, PUTATIVE (AFU_ORTHOLOGUE AFUA_6G08340)-RELATED"/>
    <property type="match status" value="1"/>
</dbReference>
<feature type="transmembrane region" description="Helical" evidence="6">
    <location>
        <begin position="147"/>
        <end position="167"/>
    </location>
</feature>
<keyword evidence="3 6" id="KW-0812">Transmembrane</keyword>
<keyword evidence="4 6" id="KW-1133">Transmembrane helix</keyword>
<feature type="transmembrane region" description="Helical" evidence="6">
    <location>
        <begin position="94"/>
        <end position="111"/>
    </location>
</feature>
<feature type="transmembrane region" description="Helical" evidence="6">
    <location>
        <begin position="123"/>
        <end position="141"/>
    </location>
</feature>
<evidence type="ECO:0000313" key="8">
    <source>
        <dbReference type="Proteomes" id="UP000249005"/>
    </source>
</evidence>
<reference evidence="7 8" key="1">
    <citation type="submission" date="2018-06" db="EMBL/GenBank/DDBJ databases">
        <authorList>
            <consortium name="Pathogen Informatics"/>
            <person name="Doyle S."/>
        </authorList>
    </citation>
    <scope>NUCLEOTIDE SEQUENCE [LARGE SCALE GENOMIC DNA]</scope>
    <source>
        <strain evidence="7 8">NCTC12151</strain>
    </source>
</reference>
<keyword evidence="2" id="KW-0813">Transport</keyword>
<sequence length="253" mass="27818">MAWFYLVDKPEEAKWLNDEERRWLVTALDREHQAKQGHKHPTVMTVMFNGQVWMLCLIYFGFIYGLYALGFFLPTIINGFQQQFGVTFNVFDKGLITAVPYLPAAIALYFWSKDASKRGIRSWHITIPAVAGAVSVPLALYMESPTAVIAVITITACAIFSALPNFWTLPTRFLTGAAAAAAVALINTIGNIAGFSAGYITGALRDASGSYAMPMYVVGGFMLLSAVLMVLLQRYGSMSAPVETKHTLLPEEN</sequence>
<feature type="transmembrane region" description="Helical" evidence="6">
    <location>
        <begin position="52"/>
        <end position="74"/>
    </location>
</feature>
<comment type="subcellular location">
    <subcellularLocation>
        <location evidence="1">Membrane</location>
        <topology evidence="1">Multi-pass membrane protein</topology>
    </subcellularLocation>
</comment>
<dbReference type="InterPro" id="IPR036259">
    <property type="entry name" value="MFS_trans_sf"/>
</dbReference>
<keyword evidence="8" id="KW-1185">Reference proteome</keyword>
<dbReference type="Pfam" id="PF07690">
    <property type="entry name" value="MFS_1"/>
    <property type="match status" value="1"/>
</dbReference>
<evidence type="ECO:0000313" key="7">
    <source>
        <dbReference type="EMBL" id="SQI40110.1"/>
    </source>
</evidence>
<dbReference type="EMBL" id="LS483470">
    <property type="protein sequence ID" value="SQI40110.1"/>
    <property type="molecule type" value="Genomic_DNA"/>
</dbReference>
<gene>
    <name evidence="7" type="primary">rhmT_3</name>
    <name evidence="7" type="ORF">NCTC12151_01554</name>
</gene>
<dbReference type="InterPro" id="IPR011701">
    <property type="entry name" value="MFS"/>
</dbReference>
<dbReference type="SUPFAM" id="SSF103473">
    <property type="entry name" value="MFS general substrate transporter"/>
    <property type="match status" value="1"/>
</dbReference>
<dbReference type="GO" id="GO:0016020">
    <property type="term" value="C:membrane"/>
    <property type="evidence" value="ECO:0007669"/>
    <property type="project" value="UniProtKB-SubCell"/>
</dbReference>
<evidence type="ECO:0000256" key="1">
    <source>
        <dbReference type="ARBA" id="ARBA00004141"/>
    </source>
</evidence>
<accession>A0A2X4V494</accession>
<dbReference type="AlphaFoldDB" id="A0A2X4V494"/>
<dbReference type="Gene3D" id="1.20.1250.20">
    <property type="entry name" value="MFS general substrate transporter like domains"/>
    <property type="match status" value="1"/>
</dbReference>
<dbReference type="PANTHER" id="PTHR43791">
    <property type="entry name" value="PERMEASE-RELATED"/>
    <property type="match status" value="1"/>
</dbReference>
<evidence type="ECO:0000256" key="3">
    <source>
        <dbReference type="ARBA" id="ARBA00022692"/>
    </source>
</evidence>
<evidence type="ECO:0000256" key="5">
    <source>
        <dbReference type="ARBA" id="ARBA00023136"/>
    </source>
</evidence>
<protein>
    <submittedName>
        <fullName evidence="7">Inner membrane transport protein RhmT</fullName>
    </submittedName>
</protein>
<proteinExistence type="predicted"/>
<feature type="transmembrane region" description="Helical" evidence="6">
    <location>
        <begin position="213"/>
        <end position="232"/>
    </location>
</feature>
<organism evidence="7 8">
    <name type="scientific">Leminorella richardii</name>
    <dbReference type="NCBI Taxonomy" id="158841"/>
    <lineage>
        <taxon>Bacteria</taxon>
        <taxon>Pseudomonadati</taxon>
        <taxon>Pseudomonadota</taxon>
        <taxon>Gammaproteobacteria</taxon>
        <taxon>Enterobacterales</taxon>
        <taxon>Budviciaceae</taxon>
        <taxon>Leminorella</taxon>
    </lineage>
</organism>
<dbReference type="Proteomes" id="UP000249005">
    <property type="component" value="Chromosome 1"/>
</dbReference>
<dbReference type="KEGG" id="lri:NCTC12151_01554"/>
<keyword evidence="5 6" id="KW-0472">Membrane</keyword>
<dbReference type="FunFam" id="1.20.1250.20:FF:000126">
    <property type="entry name" value="MFS transporter permease"/>
    <property type="match status" value="1"/>
</dbReference>
<dbReference type="GO" id="GO:0022857">
    <property type="term" value="F:transmembrane transporter activity"/>
    <property type="evidence" value="ECO:0007669"/>
    <property type="project" value="InterPro"/>
</dbReference>
<evidence type="ECO:0000256" key="2">
    <source>
        <dbReference type="ARBA" id="ARBA00022448"/>
    </source>
</evidence>
<evidence type="ECO:0000256" key="6">
    <source>
        <dbReference type="SAM" id="Phobius"/>
    </source>
</evidence>